<comment type="caution">
    <text evidence="2">The sequence shown here is derived from an EMBL/GenBank/DDBJ whole genome shotgun (WGS) entry which is preliminary data.</text>
</comment>
<evidence type="ECO:0000313" key="3">
    <source>
        <dbReference type="Proteomes" id="UP001596620"/>
    </source>
</evidence>
<gene>
    <name evidence="2" type="ORF">ACFQU8_00035</name>
</gene>
<protein>
    <submittedName>
        <fullName evidence="2">DUF2268 domain-containing protein</fullName>
    </submittedName>
</protein>
<reference evidence="3" key="1">
    <citation type="journal article" date="2019" name="Int. J. Syst. Evol. Microbiol.">
        <title>The Global Catalogue of Microorganisms (GCM) 10K type strain sequencing project: providing services to taxonomists for standard genome sequencing and annotation.</title>
        <authorList>
            <consortium name="The Broad Institute Genomics Platform"/>
            <consortium name="The Broad Institute Genome Sequencing Center for Infectious Disease"/>
            <person name="Wu L."/>
            <person name="Ma J."/>
        </authorList>
    </citation>
    <scope>NUCLEOTIDE SEQUENCE [LARGE SCALE GENOMIC DNA]</scope>
    <source>
        <strain evidence="3">JCM 30234</strain>
    </source>
</reference>
<evidence type="ECO:0000259" key="1">
    <source>
        <dbReference type="Pfam" id="PF10026"/>
    </source>
</evidence>
<feature type="domain" description="DUF2268" evidence="1">
    <location>
        <begin position="65"/>
        <end position="256"/>
    </location>
</feature>
<accession>A0ABW2USI4</accession>
<dbReference type="Proteomes" id="UP001596620">
    <property type="component" value="Unassembled WGS sequence"/>
</dbReference>
<organism evidence="2 3">
    <name type="scientific">Lentibacillus kimchii</name>
    <dbReference type="NCBI Taxonomy" id="1542911"/>
    <lineage>
        <taxon>Bacteria</taxon>
        <taxon>Bacillati</taxon>
        <taxon>Bacillota</taxon>
        <taxon>Bacilli</taxon>
        <taxon>Bacillales</taxon>
        <taxon>Bacillaceae</taxon>
        <taxon>Lentibacillus</taxon>
    </lineage>
</organism>
<dbReference type="Pfam" id="PF10026">
    <property type="entry name" value="DUF2268"/>
    <property type="match status" value="1"/>
</dbReference>
<evidence type="ECO:0000313" key="2">
    <source>
        <dbReference type="EMBL" id="MFC7745626.1"/>
    </source>
</evidence>
<name>A0ABW2USI4_9BACI</name>
<proteinExistence type="predicted"/>
<dbReference type="RefSeq" id="WP_382357105.1">
    <property type="nucleotide sequence ID" value="NZ_JBHTGR010000001.1"/>
</dbReference>
<dbReference type="InterPro" id="IPR018728">
    <property type="entry name" value="DUF2268"/>
</dbReference>
<keyword evidence="3" id="KW-1185">Reference proteome</keyword>
<sequence>MSVIRTDRWLTAQHRPVKLCRKLTPYFQETVSSDHIHQHLSLHGMYRKPLKDNDNFIKSLQKRDIWRIVGQEEKQLREAWDGPTVPIFILPADPGNCKLRHELNGKSGLSFPDKVFLFVSEHNTKDEIRALFTHEYNHVCRLAKYNKQETDYLLLDTVVLEGLAENAVRERLGSYYNADWTSYYSKKRLEHICKHLILPNRNVPKSSPKHEQILYGLGPLPNMAGYGAGYYLVHQYMIANDLSSQDLLTIKPEDIIHKTDDAT</sequence>
<dbReference type="EMBL" id="JBHTGR010000001">
    <property type="protein sequence ID" value="MFC7745626.1"/>
    <property type="molecule type" value="Genomic_DNA"/>
</dbReference>